<evidence type="ECO:0000313" key="2">
    <source>
        <dbReference type="EMBL" id="KAL0839684.1"/>
    </source>
</evidence>
<feature type="transmembrane region" description="Helical" evidence="1">
    <location>
        <begin position="6"/>
        <end position="24"/>
    </location>
</feature>
<proteinExistence type="predicted"/>
<evidence type="ECO:0000256" key="1">
    <source>
        <dbReference type="SAM" id="Phobius"/>
    </source>
</evidence>
<sequence length="219" mass="24595">MYGELVIFLELSFIINSILLNITFGNRHNLAKLIEHSIEIDILLGVKETKFMRVIADTAYTIMGVPVVVVQLSIFAGIMCIAIGSLLCVQTIITYGKTGMDIMRQYIIVSWLVLSWMFILAISLLVDIFSRQIEQTTLICTYAQLESINNEAVYKFTKSIFRALENRVARASIYGVFFFDPGMMLRLAASTFVYITAQLQISMPATEGNYSSGNLTLDI</sequence>
<keyword evidence="1" id="KW-0812">Transmembrane</keyword>
<keyword evidence="1" id="KW-1133">Transmembrane helix</keyword>
<gene>
    <name evidence="2" type="ORF">ABMA28_016337</name>
</gene>
<protein>
    <recommendedName>
        <fullName evidence="4">Gustatory receptor</fullName>
    </recommendedName>
</protein>
<name>A0ABD0T8J5_LOXSC</name>
<feature type="transmembrane region" description="Helical" evidence="1">
    <location>
        <begin position="105"/>
        <end position="126"/>
    </location>
</feature>
<reference evidence="2 3" key="1">
    <citation type="submission" date="2024-06" db="EMBL/GenBank/DDBJ databases">
        <title>A chromosome-level genome assembly of beet webworm, Loxostege sticticalis.</title>
        <authorList>
            <person name="Zhang Y."/>
        </authorList>
    </citation>
    <scope>NUCLEOTIDE SEQUENCE [LARGE SCALE GENOMIC DNA]</scope>
    <source>
        <strain evidence="2">AQ028</strain>
        <tissue evidence="2">Male pupae</tissue>
    </source>
</reference>
<comment type="caution">
    <text evidence="2">The sequence shown here is derived from an EMBL/GenBank/DDBJ whole genome shotgun (WGS) entry which is preliminary data.</text>
</comment>
<keyword evidence="1" id="KW-0472">Membrane</keyword>
<evidence type="ECO:0008006" key="4">
    <source>
        <dbReference type="Google" id="ProtNLM"/>
    </source>
</evidence>
<accession>A0ABD0T8J5</accession>
<feature type="transmembrane region" description="Helical" evidence="1">
    <location>
        <begin position="60"/>
        <end position="93"/>
    </location>
</feature>
<dbReference type="AlphaFoldDB" id="A0ABD0T8J5"/>
<evidence type="ECO:0000313" key="3">
    <source>
        <dbReference type="Proteomes" id="UP001549921"/>
    </source>
</evidence>
<dbReference type="Proteomes" id="UP001549921">
    <property type="component" value="Unassembled WGS sequence"/>
</dbReference>
<dbReference type="EMBL" id="JBEDNZ010000008">
    <property type="protein sequence ID" value="KAL0839684.1"/>
    <property type="molecule type" value="Genomic_DNA"/>
</dbReference>
<organism evidence="2 3">
    <name type="scientific">Loxostege sticticalis</name>
    <name type="common">Beet webworm moth</name>
    <dbReference type="NCBI Taxonomy" id="481309"/>
    <lineage>
        <taxon>Eukaryota</taxon>
        <taxon>Metazoa</taxon>
        <taxon>Ecdysozoa</taxon>
        <taxon>Arthropoda</taxon>
        <taxon>Hexapoda</taxon>
        <taxon>Insecta</taxon>
        <taxon>Pterygota</taxon>
        <taxon>Neoptera</taxon>
        <taxon>Endopterygota</taxon>
        <taxon>Lepidoptera</taxon>
        <taxon>Glossata</taxon>
        <taxon>Ditrysia</taxon>
        <taxon>Pyraloidea</taxon>
        <taxon>Crambidae</taxon>
        <taxon>Pyraustinae</taxon>
        <taxon>Loxostege</taxon>
    </lineage>
</organism>